<keyword evidence="7" id="KW-1185">Reference proteome</keyword>
<keyword evidence="2" id="KW-0288">FMN</keyword>
<dbReference type="GO" id="GO:0046306">
    <property type="term" value="P:alkanesulfonate catabolic process"/>
    <property type="evidence" value="ECO:0007669"/>
    <property type="project" value="TreeGrafter"/>
</dbReference>
<dbReference type="EMBL" id="BIXY01000035">
    <property type="protein sequence ID" value="GCF09035.1"/>
    <property type="molecule type" value="Genomic_DNA"/>
</dbReference>
<evidence type="ECO:0000313" key="6">
    <source>
        <dbReference type="EMBL" id="GCF09035.1"/>
    </source>
</evidence>
<dbReference type="InterPro" id="IPR050172">
    <property type="entry name" value="SsuD_RutA_monooxygenase"/>
</dbReference>
<dbReference type="AlphaFoldDB" id="A0A5A5TCW0"/>
<name>A0A5A5TCW0_9CHLR</name>
<dbReference type="InterPro" id="IPR011251">
    <property type="entry name" value="Luciferase-like_dom"/>
</dbReference>
<dbReference type="PANTHER" id="PTHR42847:SF4">
    <property type="entry name" value="ALKANESULFONATE MONOOXYGENASE-RELATED"/>
    <property type="match status" value="1"/>
</dbReference>
<dbReference type="SUPFAM" id="SSF51679">
    <property type="entry name" value="Bacterial luciferase-like"/>
    <property type="match status" value="1"/>
</dbReference>
<dbReference type="Pfam" id="PF00296">
    <property type="entry name" value="Bac_luciferase"/>
    <property type="match status" value="1"/>
</dbReference>
<evidence type="ECO:0000256" key="2">
    <source>
        <dbReference type="ARBA" id="ARBA00022643"/>
    </source>
</evidence>
<evidence type="ECO:0000313" key="7">
    <source>
        <dbReference type="Proteomes" id="UP000322530"/>
    </source>
</evidence>
<protein>
    <submittedName>
        <fullName evidence="6">Luciferase-like protein</fullName>
    </submittedName>
</protein>
<proteinExistence type="predicted"/>
<organism evidence="6 7">
    <name type="scientific">Dictyobacter arantiisoli</name>
    <dbReference type="NCBI Taxonomy" id="2014874"/>
    <lineage>
        <taxon>Bacteria</taxon>
        <taxon>Bacillati</taxon>
        <taxon>Chloroflexota</taxon>
        <taxon>Ktedonobacteria</taxon>
        <taxon>Ktedonobacterales</taxon>
        <taxon>Dictyobacteraceae</taxon>
        <taxon>Dictyobacter</taxon>
    </lineage>
</organism>
<accession>A0A5A5TCW0</accession>
<dbReference type="Proteomes" id="UP000322530">
    <property type="component" value="Unassembled WGS sequence"/>
</dbReference>
<dbReference type="PANTHER" id="PTHR42847">
    <property type="entry name" value="ALKANESULFONATE MONOOXYGENASE"/>
    <property type="match status" value="1"/>
</dbReference>
<dbReference type="RefSeq" id="WP_149401996.1">
    <property type="nucleotide sequence ID" value="NZ_BIXY01000035.1"/>
</dbReference>
<evidence type="ECO:0000259" key="5">
    <source>
        <dbReference type="Pfam" id="PF00296"/>
    </source>
</evidence>
<feature type="domain" description="Luciferase-like" evidence="5">
    <location>
        <begin position="1"/>
        <end position="201"/>
    </location>
</feature>
<dbReference type="OrthoDB" id="151009at2"/>
<dbReference type="Gene3D" id="3.20.20.30">
    <property type="entry name" value="Luciferase-like domain"/>
    <property type="match status" value="1"/>
</dbReference>
<evidence type="ECO:0000256" key="1">
    <source>
        <dbReference type="ARBA" id="ARBA00022630"/>
    </source>
</evidence>
<reference evidence="6 7" key="1">
    <citation type="submission" date="2019-01" db="EMBL/GenBank/DDBJ databases">
        <title>Draft genome sequence of Dictyobacter sp. Uno17.</title>
        <authorList>
            <person name="Wang C.M."/>
            <person name="Zheng Y."/>
            <person name="Sakai Y."/>
            <person name="Abe K."/>
            <person name="Yokota A."/>
            <person name="Yabe S."/>
        </authorList>
    </citation>
    <scope>NUCLEOTIDE SEQUENCE [LARGE SCALE GENOMIC DNA]</scope>
    <source>
        <strain evidence="6 7">Uno17</strain>
    </source>
</reference>
<dbReference type="InterPro" id="IPR036661">
    <property type="entry name" value="Luciferase-like_sf"/>
</dbReference>
<keyword evidence="3" id="KW-0560">Oxidoreductase</keyword>
<sequence>MKFGIAIPNCHGDYADIHLVTQVAHEAEEAGWDGFFLWDHIGDKWGDEVGDPWVMLAAMAMRTQQIKLGTMVTPVTRRRPWKLAREVATLDHLSNGRIILGVGSGGGIEYVNYHEAADSKTYGERLDEALEILTLLWSGEHISYEGQYYQLDNVRHLPRPVQLPHVPIWVGGVWPNKKPMRRAARWDGVVPIGKALSFTQQMTPEQVGECFRYVRSQQSEERQAQPYATVQWGQLEGKDRGYDAALVSAYEEVGTNWWIENITWERGSLQEIRAFIQQGPPIR</sequence>
<evidence type="ECO:0000256" key="3">
    <source>
        <dbReference type="ARBA" id="ARBA00023002"/>
    </source>
</evidence>
<dbReference type="GO" id="GO:0008726">
    <property type="term" value="F:alkanesulfonate monooxygenase activity"/>
    <property type="evidence" value="ECO:0007669"/>
    <property type="project" value="TreeGrafter"/>
</dbReference>
<gene>
    <name evidence="6" type="ORF">KDI_25990</name>
</gene>
<evidence type="ECO:0000256" key="4">
    <source>
        <dbReference type="ARBA" id="ARBA00023033"/>
    </source>
</evidence>
<keyword evidence="1" id="KW-0285">Flavoprotein</keyword>
<comment type="caution">
    <text evidence="6">The sequence shown here is derived from an EMBL/GenBank/DDBJ whole genome shotgun (WGS) entry which is preliminary data.</text>
</comment>
<keyword evidence="4" id="KW-0503">Monooxygenase</keyword>